<evidence type="ECO:0000313" key="1">
    <source>
        <dbReference type="EMBL" id="SLN32854.1"/>
    </source>
</evidence>
<organism evidence="1 2">
    <name type="scientific">Pacificibacter marinus</name>
    <dbReference type="NCBI Taxonomy" id="658057"/>
    <lineage>
        <taxon>Bacteria</taxon>
        <taxon>Pseudomonadati</taxon>
        <taxon>Pseudomonadota</taxon>
        <taxon>Alphaproteobacteria</taxon>
        <taxon>Rhodobacterales</taxon>
        <taxon>Roseobacteraceae</taxon>
        <taxon>Pacificibacter</taxon>
    </lineage>
</organism>
<evidence type="ECO:0000313" key="2">
    <source>
        <dbReference type="Proteomes" id="UP000193307"/>
    </source>
</evidence>
<reference evidence="1 2" key="1">
    <citation type="submission" date="2017-03" db="EMBL/GenBank/DDBJ databases">
        <authorList>
            <person name="Afonso C.L."/>
            <person name="Miller P.J."/>
            <person name="Scott M.A."/>
            <person name="Spackman E."/>
            <person name="Goraichik I."/>
            <person name="Dimitrov K.M."/>
            <person name="Suarez D.L."/>
            <person name="Swayne D.E."/>
        </authorList>
    </citation>
    <scope>NUCLEOTIDE SEQUENCE [LARGE SCALE GENOMIC DNA]</scope>
    <source>
        <strain evidence="1 2">CECT 7971</strain>
    </source>
</reference>
<proteinExistence type="predicted"/>
<keyword evidence="2" id="KW-1185">Reference proteome</keyword>
<name>A0A1Y5S599_9RHOB</name>
<accession>A0A1Y5S599</accession>
<dbReference type="AlphaFoldDB" id="A0A1Y5S599"/>
<protein>
    <submittedName>
        <fullName evidence="1">Uncharacterized protein</fullName>
    </submittedName>
</protein>
<dbReference type="EMBL" id="FWFW01000003">
    <property type="protein sequence ID" value="SLN32854.1"/>
    <property type="molecule type" value="Genomic_DNA"/>
</dbReference>
<sequence length="29" mass="3169">MSEGHLRCVHQAMQSAHVGFGILALLKSF</sequence>
<dbReference type="Proteomes" id="UP000193307">
    <property type="component" value="Unassembled WGS sequence"/>
</dbReference>
<gene>
    <name evidence="1" type="ORF">PAM7971_01350</name>
</gene>